<keyword evidence="6" id="KW-0227">DNA damage</keyword>
<accession>A0A1I3QJ50</accession>
<evidence type="ECO:0000256" key="9">
    <source>
        <dbReference type="ARBA" id="ARBA00022833"/>
    </source>
</evidence>
<dbReference type="InterPro" id="IPR006293">
    <property type="entry name" value="DNA_helicase_ATP-dep_RecQ_bac"/>
</dbReference>
<dbReference type="InterPro" id="IPR002121">
    <property type="entry name" value="HRDC_dom"/>
</dbReference>
<evidence type="ECO:0000256" key="1">
    <source>
        <dbReference type="ARBA" id="ARBA00001946"/>
    </source>
</evidence>
<dbReference type="CDD" id="cd17920">
    <property type="entry name" value="DEXHc_RecQ"/>
    <property type="match status" value="1"/>
</dbReference>
<comment type="catalytic activity">
    <reaction evidence="15">
        <text>Couples ATP hydrolysis with the unwinding of duplex DNA by translocating in the 3'-5' direction.</text>
        <dbReference type="EC" id="5.6.2.4"/>
    </reaction>
</comment>
<feature type="region of interest" description="Disordered" evidence="17">
    <location>
        <begin position="620"/>
        <end position="639"/>
    </location>
</feature>
<dbReference type="AlphaFoldDB" id="A0A1I3QJ50"/>
<keyword evidence="13" id="KW-0234">DNA repair</keyword>
<dbReference type="InterPro" id="IPR014001">
    <property type="entry name" value="Helicase_ATP-bd"/>
</dbReference>
<dbReference type="Pfam" id="PF00570">
    <property type="entry name" value="HRDC"/>
    <property type="match status" value="1"/>
</dbReference>
<dbReference type="Pfam" id="PF00270">
    <property type="entry name" value="DEAD"/>
    <property type="match status" value="1"/>
</dbReference>
<dbReference type="EC" id="5.6.2.4" evidence="16"/>
<dbReference type="GO" id="GO:0006310">
    <property type="term" value="P:DNA recombination"/>
    <property type="evidence" value="ECO:0007669"/>
    <property type="project" value="UniProtKB-UniRule"/>
</dbReference>
<keyword evidence="22" id="KW-1185">Reference proteome</keyword>
<dbReference type="FunFam" id="3.40.50.300:FF:000296">
    <property type="entry name" value="ATP-dependent DNA helicase RecQ"/>
    <property type="match status" value="1"/>
</dbReference>
<dbReference type="InterPro" id="IPR004589">
    <property type="entry name" value="DNA_helicase_ATP-dep_RecQ"/>
</dbReference>
<dbReference type="SMART" id="SM00341">
    <property type="entry name" value="HRDC"/>
    <property type="match status" value="1"/>
</dbReference>
<keyword evidence="11" id="KW-0238">DNA-binding</keyword>
<gene>
    <name evidence="21" type="ORF">SAMN04488082_102342</name>
</gene>
<comment type="cofactor">
    <cofactor evidence="2">
        <name>Zn(2+)</name>
        <dbReference type="ChEBI" id="CHEBI:29105"/>
    </cofactor>
</comment>
<evidence type="ECO:0000256" key="11">
    <source>
        <dbReference type="ARBA" id="ARBA00023125"/>
    </source>
</evidence>
<dbReference type="NCBIfam" id="TIGR00614">
    <property type="entry name" value="recQ_fam"/>
    <property type="match status" value="1"/>
</dbReference>
<dbReference type="Gene3D" id="3.40.50.300">
    <property type="entry name" value="P-loop containing nucleotide triphosphate hydrolases"/>
    <property type="match status" value="2"/>
</dbReference>
<organism evidence="21 22">
    <name type="scientific">Desulfomicrobium apsheronum</name>
    <dbReference type="NCBI Taxonomy" id="52560"/>
    <lineage>
        <taxon>Bacteria</taxon>
        <taxon>Pseudomonadati</taxon>
        <taxon>Thermodesulfobacteriota</taxon>
        <taxon>Desulfovibrionia</taxon>
        <taxon>Desulfovibrionales</taxon>
        <taxon>Desulfomicrobiaceae</taxon>
        <taxon>Desulfomicrobium</taxon>
    </lineage>
</organism>
<keyword evidence="7" id="KW-0378">Hydrolase</keyword>
<evidence type="ECO:0000256" key="12">
    <source>
        <dbReference type="ARBA" id="ARBA00023172"/>
    </source>
</evidence>
<sequence length="748" mass="81618">MPKPIDILRTVFGYDGFVGPQESIIETLLAGRDAVVLMPTGGGKSLCYQIPALIRPGTAVVVSPLIALMRDQVQSLTQNGVRAAYLNSSLSAAEARGVEAELLAGRLDLIYVAPERLFLAGFLEQLGRIPLALFAIDEAHCVSQWGHDFRPEYTRLGMIAERFPEVPRLALTATADDLTRADIIRQLGLESARVFASGFDRPGIRYLVALKDQPERQLADFLRAQPAGDAGIVYRMSRKKVEATAASLGKQGFTALPYHAGLDPATRERNQERFMREDGVIMVATVAFGMGVDKPNVRFVVHLDPPTSLEAYHQETGRAGRDGLPAVALMTYGLGDIAMLRRLVAMDAGSTRLPADTQEGRGESRVRHERLKQQKLTSLLGFCETTNCRRQVLLRYFGQDLPEPCGNCDICLDPVESWDGTVAAQKALSTIFRVQEGFGAGHLADVLVGKLTKAVERWGHEAVSTFGIGTELSRPEWLSVYRQLVAAGLADVDMEGYGALKLNAHSWEVMRGGRTVALRRDPVPVRGAQKPLAPKMAEVSSPEARELWESLRALRLEISREQGVPPYAVFSDRTLLEMVRYRPRAVADLHGISGVGRMKLGAYGERFVEILQRHESEYGRPEDVPVAPAPRVQKTKPGAQVLSGTEQTSLDLFREEGAVEAVAGARGLKPATIYGHLVKAIALGHVSAAEVTGLSRGQLSRIEDMIGSMRVRGVASLGAVIEALDGEFSYEILRCVQAGMLREQAEQA</sequence>
<evidence type="ECO:0000256" key="5">
    <source>
        <dbReference type="ARBA" id="ARBA00022741"/>
    </source>
</evidence>
<dbReference type="GO" id="GO:0006281">
    <property type="term" value="P:DNA repair"/>
    <property type="evidence" value="ECO:0007669"/>
    <property type="project" value="UniProtKB-KW"/>
</dbReference>
<evidence type="ECO:0000313" key="22">
    <source>
        <dbReference type="Proteomes" id="UP000198635"/>
    </source>
</evidence>
<dbReference type="InterPro" id="IPR032284">
    <property type="entry name" value="RecQ_Zn-bd"/>
</dbReference>
<name>A0A1I3QJ50_9BACT</name>
<dbReference type="GO" id="GO:0005524">
    <property type="term" value="F:ATP binding"/>
    <property type="evidence" value="ECO:0007669"/>
    <property type="project" value="UniProtKB-KW"/>
</dbReference>
<feature type="domain" description="Helicase ATP-binding" evidence="19">
    <location>
        <begin position="25"/>
        <end position="193"/>
    </location>
</feature>
<evidence type="ECO:0000256" key="2">
    <source>
        <dbReference type="ARBA" id="ARBA00001947"/>
    </source>
</evidence>
<dbReference type="OrthoDB" id="9760034at2"/>
<dbReference type="GO" id="GO:0046872">
    <property type="term" value="F:metal ion binding"/>
    <property type="evidence" value="ECO:0007669"/>
    <property type="project" value="UniProtKB-KW"/>
</dbReference>
<dbReference type="InterPro" id="IPR001650">
    <property type="entry name" value="Helicase_C-like"/>
</dbReference>
<dbReference type="GO" id="GO:0003677">
    <property type="term" value="F:DNA binding"/>
    <property type="evidence" value="ECO:0007669"/>
    <property type="project" value="UniProtKB-KW"/>
</dbReference>
<proteinExistence type="inferred from homology"/>
<dbReference type="GO" id="GO:0005737">
    <property type="term" value="C:cytoplasm"/>
    <property type="evidence" value="ECO:0007669"/>
    <property type="project" value="TreeGrafter"/>
</dbReference>
<evidence type="ECO:0000256" key="10">
    <source>
        <dbReference type="ARBA" id="ARBA00022840"/>
    </source>
</evidence>
<evidence type="ECO:0000256" key="14">
    <source>
        <dbReference type="ARBA" id="ARBA00023235"/>
    </source>
</evidence>
<keyword evidence="8 21" id="KW-0347">Helicase</keyword>
<dbReference type="SMART" id="SM00490">
    <property type="entry name" value="HELICc"/>
    <property type="match status" value="1"/>
</dbReference>
<keyword evidence="14" id="KW-0413">Isomerase</keyword>
<protein>
    <recommendedName>
        <fullName evidence="16">DNA helicase RecQ</fullName>
        <ecNumber evidence="16">5.6.2.4</ecNumber>
    </recommendedName>
</protein>
<dbReference type="Gene3D" id="1.10.10.10">
    <property type="entry name" value="Winged helix-like DNA-binding domain superfamily/Winged helix DNA-binding domain"/>
    <property type="match status" value="1"/>
</dbReference>
<evidence type="ECO:0000256" key="15">
    <source>
        <dbReference type="ARBA" id="ARBA00034617"/>
    </source>
</evidence>
<dbReference type="InterPro" id="IPR036388">
    <property type="entry name" value="WH-like_DNA-bd_sf"/>
</dbReference>
<dbReference type="PROSITE" id="PS51192">
    <property type="entry name" value="HELICASE_ATP_BIND_1"/>
    <property type="match status" value="1"/>
</dbReference>
<evidence type="ECO:0000256" key="8">
    <source>
        <dbReference type="ARBA" id="ARBA00022806"/>
    </source>
</evidence>
<dbReference type="GO" id="GO:0006260">
    <property type="term" value="P:DNA replication"/>
    <property type="evidence" value="ECO:0007669"/>
    <property type="project" value="InterPro"/>
</dbReference>
<dbReference type="STRING" id="52560.SAMN04488082_102342"/>
<dbReference type="SMART" id="SM00956">
    <property type="entry name" value="RQC"/>
    <property type="match status" value="1"/>
</dbReference>
<dbReference type="PANTHER" id="PTHR13710">
    <property type="entry name" value="DNA HELICASE RECQ FAMILY MEMBER"/>
    <property type="match status" value="1"/>
</dbReference>
<dbReference type="RefSeq" id="WP_092372795.1">
    <property type="nucleotide sequence ID" value="NZ_FORX01000002.1"/>
</dbReference>
<evidence type="ECO:0000313" key="21">
    <source>
        <dbReference type="EMBL" id="SFJ33592.1"/>
    </source>
</evidence>
<dbReference type="GO" id="GO:0016787">
    <property type="term" value="F:hydrolase activity"/>
    <property type="evidence" value="ECO:0007669"/>
    <property type="project" value="UniProtKB-KW"/>
</dbReference>
<keyword evidence="5" id="KW-0547">Nucleotide-binding</keyword>
<evidence type="ECO:0000256" key="3">
    <source>
        <dbReference type="ARBA" id="ARBA00005446"/>
    </source>
</evidence>
<dbReference type="Pfam" id="PF16124">
    <property type="entry name" value="RecQ_Zn_bind"/>
    <property type="match status" value="1"/>
</dbReference>
<dbReference type="PROSITE" id="PS51194">
    <property type="entry name" value="HELICASE_CTER"/>
    <property type="match status" value="1"/>
</dbReference>
<keyword evidence="12" id="KW-0233">DNA recombination</keyword>
<evidence type="ECO:0000259" key="20">
    <source>
        <dbReference type="PROSITE" id="PS51194"/>
    </source>
</evidence>
<dbReference type="GO" id="GO:0043138">
    <property type="term" value="F:3'-5' DNA helicase activity"/>
    <property type="evidence" value="ECO:0007669"/>
    <property type="project" value="UniProtKB-EC"/>
</dbReference>
<dbReference type="Pfam" id="PF14493">
    <property type="entry name" value="HTH_40"/>
    <property type="match status" value="1"/>
</dbReference>
<dbReference type="InterPro" id="IPR018982">
    <property type="entry name" value="RQC_domain"/>
</dbReference>
<dbReference type="InterPro" id="IPR010997">
    <property type="entry name" value="HRDC-like_sf"/>
</dbReference>
<dbReference type="Pfam" id="PF09382">
    <property type="entry name" value="RQC"/>
    <property type="match status" value="1"/>
</dbReference>
<evidence type="ECO:0000256" key="4">
    <source>
        <dbReference type="ARBA" id="ARBA00022723"/>
    </source>
</evidence>
<keyword evidence="4" id="KW-0479">Metal-binding</keyword>
<feature type="domain" description="Helicase C-terminal" evidence="20">
    <location>
        <begin position="214"/>
        <end position="365"/>
    </location>
</feature>
<dbReference type="InterPro" id="IPR027417">
    <property type="entry name" value="P-loop_NTPase"/>
</dbReference>
<dbReference type="InterPro" id="IPR011545">
    <property type="entry name" value="DEAD/DEAH_box_helicase_dom"/>
</dbReference>
<dbReference type="GO" id="GO:0030894">
    <property type="term" value="C:replisome"/>
    <property type="evidence" value="ECO:0007669"/>
    <property type="project" value="TreeGrafter"/>
</dbReference>
<keyword evidence="9" id="KW-0862">Zinc</keyword>
<dbReference type="InterPro" id="IPR029491">
    <property type="entry name" value="Helicase_HTH"/>
</dbReference>
<dbReference type="Pfam" id="PF00271">
    <property type="entry name" value="Helicase_C"/>
    <property type="match status" value="1"/>
</dbReference>
<evidence type="ECO:0000256" key="7">
    <source>
        <dbReference type="ARBA" id="ARBA00022801"/>
    </source>
</evidence>
<dbReference type="EMBL" id="FORX01000002">
    <property type="protein sequence ID" value="SFJ33592.1"/>
    <property type="molecule type" value="Genomic_DNA"/>
</dbReference>
<dbReference type="GO" id="GO:0009378">
    <property type="term" value="F:four-way junction helicase activity"/>
    <property type="evidence" value="ECO:0007669"/>
    <property type="project" value="TreeGrafter"/>
</dbReference>
<dbReference type="Proteomes" id="UP000198635">
    <property type="component" value="Unassembled WGS sequence"/>
</dbReference>
<evidence type="ECO:0000256" key="6">
    <source>
        <dbReference type="ARBA" id="ARBA00022763"/>
    </source>
</evidence>
<evidence type="ECO:0000256" key="17">
    <source>
        <dbReference type="SAM" id="MobiDB-lite"/>
    </source>
</evidence>
<dbReference type="PANTHER" id="PTHR13710:SF105">
    <property type="entry name" value="ATP-DEPENDENT DNA HELICASE Q1"/>
    <property type="match status" value="1"/>
</dbReference>
<dbReference type="FunFam" id="3.40.50.300:FF:000156">
    <property type="entry name" value="ATP-dependent DNA helicase recQ"/>
    <property type="match status" value="1"/>
</dbReference>
<dbReference type="PROSITE" id="PS50967">
    <property type="entry name" value="HRDC"/>
    <property type="match status" value="1"/>
</dbReference>
<dbReference type="SMART" id="SM00487">
    <property type="entry name" value="DEXDc"/>
    <property type="match status" value="1"/>
</dbReference>
<evidence type="ECO:0000259" key="19">
    <source>
        <dbReference type="PROSITE" id="PS51192"/>
    </source>
</evidence>
<dbReference type="GO" id="GO:0009432">
    <property type="term" value="P:SOS response"/>
    <property type="evidence" value="ECO:0007669"/>
    <property type="project" value="UniProtKB-UniRule"/>
</dbReference>
<evidence type="ECO:0000256" key="16">
    <source>
        <dbReference type="NCBIfam" id="TIGR01389"/>
    </source>
</evidence>
<dbReference type="Gene3D" id="1.10.150.80">
    <property type="entry name" value="HRDC domain"/>
    <property type="match status" value="1"/>
</dbReference>
<comment type="cofactor">
    <cofactor evidence="1">
        <name>Mg(2+)</name>
        <dbReference type="ChEBI" id="CHEBI:18420"/>
    </cofactor>
</comment>
<evidence type="ECO:0000256" key="13">
    <source>
        <dbReference type="ARBA" id="ARBA00023204"/>
    </source>
</evidence>
<dbReference type="NCBIfam" id="TIGR01389">
    <property type="entry name" value="recQ"/>
    <property type="match status" value="1"/>
</dbReference>
<dbReference type="InterPro" id="IPR044876">
    <property type="entry name" value="HRDC_dom_sf"/>
</dbReference>
<feature type="domain" description="HRDC" evidence="18">
    <location>
        <begin position="541"/>
        <end position="621"/>
    </location>
</feature>
<dbReference type="GO" id="GO:0043590">
    <property type="term" value="C:bacterial nucleoid"/>
    <property type="evidence" value="ECO:0007669"/>
    <property type="project" value="TreeGrafter"/>
</dbReference>
<keyword evidence="10" id="KW-0067">ATP-binding</keyword>
<evidence type="ECO:0000259" key="18">
    <source>
        <dbReference type="PROSITE" id="PS50967"/>
    </source>
</evidence>
<reference evidence="22" key="1">
    <citation type="submission" date="2016-10" db="EMBL/GenBank/DDBJ databases">
        <authorList>
            <person name="Varghese N."/>
            <person name="Submissions S."/>
        </authorList>
    </citation>
    <scope>NUCLEOTIDE SEQUENCE [LARGE SCALE GENOMIC DNA]</scope>
    <source>
        <strain evidence="22">DSM 5918</strain>
    </source>
</reference>
<dbReference type="SUPFAM" id="SSF47819">
    <property type="entry name" value="HRDC-like"/>
    <property type="match status" value="1"/>
</dbReference>
<comment type="similarity">
    <text evidence="3">Belongs to the helicase family. RecQ subfamily.</text>
</comment>
<dbReference type="SUPFAM" id="SSF52540">
    <property type="entry name" value="P-loop containing nucleoside triphosphate hydrolases"/>
    <property type="match status" value="2"/>
</dbReference>